<keyword evidence="1" id="KW-0472">Membrane</keyword>
<feature type="transmembrane region" description="Helical" evidence="1">
    <location>
        <begin position="131"/>
        <end position="153"/>
    </location>
</feature>
<proteinExistence type="predicted"/>
<accession>A0A024P3U1</accession>
<name>A0A024P3U1_9BACI</name>
<feature type="transmembrane region" description="Helical" evidence="1">
    <location>
        <begin position="197"/>
        <end position="217"/>
    </location>
</feature>
<comment type="caution">
    <text evidence="2">The sequence shown here is derived from an EMBL/GenBank/DDBJ whole genome shotgun (WGS) entry which is preliminary data.</text>
</comment>
<dbReference type="AlphaFoldDB" id="A0A024P3U1"/>
<keyword evidence="1" id="KW-1133">Transmembrane helix</keyword>
<dbReference type="EMBL" id="CCDI010000001">
    <property type="protein sequence ID" value="CDQ22785.1"/>
    <property type="molecule type" value="Genomic_DNA"/>
</dbReference>
<evidence type="ECO:0000313" key="2">
    <source>
        <dbReference type="EMBL" id="CDQ22785.1"/>
    </source>
</evidence>
<sequence>MLVCSACGSKMHGEALFCGVCGAELDDQNNKDIAYKENILPQQQQRALRSPMAASPSIQPRKYAAKVAHTGKQFYSFAFEILKNPYHVSRNIDEKQKTNGIFSHLLLAFLLSFYFYSASKSISYGIVETPLFQLFIYLLTFLAVSAAFNFIIARLMRVNISYMSVVAKFGALNILPITGLILADLCILLSMNIFSTFFSFLSLCLLVISSMALLFLINEEREERGGLDLYYGVLILQVLVIVCYSIFLVTVVSDWMTRLRYDFFGIF</sequence>
<reference evidence="3" key="1">
    <citation type="submission" date="2014-03" db="EMBL/GenBank/DDBJ databases">
        <authorList>
            <person name="Urmite Genomes U."/>
        </authorList>
    </citation>
    <scope>NUCLEOTIDE SEQUENCE [LARGE SCALE GENOMIC DNA]</scope>
    <source>
        <strain evidence="3">HD-03</strain>
    </source>
</reference>
<protein>
    <recommendedName>
        <fullName evidence="4">Zinc-ribbon domain-containing protein</fullName>
    </recommendedName>
</protein>
<gene>
    <name evidence="2" type="ORF">BN983_01001</name>
</gene>
<feature type="transmembrane region" description="Helical" evidence="1">
    <location>
        <begin position="100"/>
        <end position="119"/>
    </location>
</feature>
<feature type="transmembrane region" description="Helical" evidence="1">
    <location>
        <begin position="165"/>
        <end position="191"/>
    </location>
</feature>
<keyword evidence="1" id="KW-0812">Transmembrane</keyword>
<evidence type="ECO:0008006" key="4">
    <source>
        <dbReference type="Google" id="ProtNLM"/>
    </source>
</evidence>
<evidence type="ECO:0000256" key="1">
    <source>
        <dbReference type="SAM" id="Phobius"/>
    </source>
</evidence>
<dbReference type="RefSeq" id="WP_035506235.1">
    <property type="nucleotide sequence ID" value="NZ_CCDH010000001.1"/>
</dbReference>
<organism evidence="2 3">
    <name type="scientific">Halobacillus karajensis</name>
    <dbReference type="NCBI Taxonomy" id="195088"/>
    <lineage>
        <taxon>Bacteria</taxon>
        <taxon>Bacillati</taxon>
        <taxon>Bacillota</taxon>
        <taxon>Bacilli</taxon>
        <taxon>Bacillales</taxon>
        <taxon>Bacillaceae</taxon>
        <taxon>Halobacillus</taxon>
    </lineage>
</organism>
<dbReference type="Proteomes" id="UP000028868">
    <property type="component" value="Unassembled WGS sequence"/>
</dbReference>
<evidence type="ECO:0000313" key="3">
    <source>
        <dbReference type="Proteomes" id="UP000028868"/>
    </source>
</evidence>
<reference evidence="2 3" key="2">
    <citation type="submission" date="2014-05" db="EMBL/GenBank/DDBJ databases">
        <title>Draft genome sequence of Halobacillus karajensis HK-03.</title>
        <authorList>
            <person name="Khelaifia S."/>
            <person name="Croce O."/>
            <person name="Lagier J.C."/>
            <person name="Raoult D."/>
        </authorList>
    </citation>
    <scope>NUCLEOTIDE SEQUENCE [LARGE SCALE GENOMIC DNA]</scope>
    <source>
        <strain evidence="2 3">HD-03</strain>
    </source>
</reference>
<feature type="transmembrane region" description="Helical" evidence="1">
    <location>
        <begin position="229"/>
        <end position="252"/>
    </location>
</feature>
<keyword evidence="3" id="KW-1185">Reference proteome</keyword>